<protein>
    <submittedName>
        <fullName evidence="2">Uncharacterized protein</fullName>
    </submittedName>
</protein>
<dbReference type="EMBL" id="AZIL01000936">
    <property type="protein sequence ID" value="EWM25367.1"/>
    <property type="molecule type" value="Genomic_DNA"/>
</dbReference>
<dbReference type="Proteomes" id="UP000019335">
    <property type="component" value="Chromosome 11"/>
</dbReference>
<feature type="compositionally biased region" description="Basic and acidic residues" evidence="1">
    <location>
        <begin position="340"/>
        <end position="353"/>
    </location>
</feature>
<reference evidence="2 3" key="1">
    <citation type="journal article" date="2014" name="Mol. Plant">
        <title>Chromosome Scale Genome Assembly and Transcriptome Profiling of Nannochloropsis gaditana in Nitrogen Depletion.</title>
        <authorList>
            <person name="Corteggiani Carpinelli E."/>
            <person name="Telatin A."/>
            <person name="Vitulo N."/>
            <person name="Forcato C."/>
            <person name="D'Angelo M."/>
            <person name="Schiavon R."/>
            <person name="Vezzi A."/>
            <person name="Giacometti G.M."/>
            <person name="Morosinotto T."/>
            <person name="Valle G."/>
        </authorList>
    </citation>
    <scope>NUCLEOTIDE SEQUENCE [LARGE SCALE GENOMIC DNA]</scope>
    <source>
        <strain evidence="2 3">B-31</strain>
    </source>
</reference>
<feature type="region of interest" description="Disordered" evidence="1">
    <location>
        <begin position="340"/>
        <end position="383"/>
    </location>
</feature>
<proteinExistence type="predicted"/>
<organism evidence="2 3">
    <name type="scientific">Nannochloropsis gaditana</name>
    <dbReference type="NCBI Taxonomy" id="72520"/>
    <lineage>
        <taxon>Eukaryota</taxon>
        <taxon>Sar</taxon>
        <taxon>Stramenopiles</taxon>
        <taxon>Ochrophyta</taxon>
        <taxon>Eustigmatophyceae</taxon>
        <taxon>Eustigmatales</taxon>
        <taxon>Monodopsidaceae</taxon>
        <taxon>Nannochloropsis</taxon>
    </lineage>
</organism>
<feature type="region of interest" description="Disordered" evidence="1">
    <location>
        <begin position="249"/>
        <end position="307"/>
    </location>
</feature>
<dbReference type="OrthoDB" id="10540185at2759"/>
<evidence type="ECO:0000256" key="1">
    <source>
        <dbReference type="SAM" id="MobiDB-lite"/>
    </source>
</evidence>
<feature type="region of interest" description="Disordered" evidence="1">
    <location>
        <begin position="493"/>
        <end position="547"/>
    </location>
</feature>
<dbReference type="AlphaFoldDB" id="W7TGZ2"/>
<feature type="compositionally biased region" description="Basic and acidic residues" evidence="1">
    <location>
        <begin position="297"/>
        <end position="307"/>
    </location>
</feature>
<feature type="compositionally biased region" description="Basic and acidic residues" evidence="1">
    <location>
        <begin position="493"/>
        <end position="509"/>
    </location>
</feature>
<feature type="compositionally biased region" description="Low complexity" evidence="1">
    <location>
        <begin position="528"/>
        <end position="538"/>
    </location>
</feature>
<gene>
    <name evidence="2" type="ORF">Naga_100005g93</name>
</gene>
<comment type="caution">
    <text evidence="2">The sequence shown here is derived from an EMBL/GenBank/DDBJ whole genome shotgun (WGS) entry which is preliminary data.</text>
</comment>
<accession>W7TGZ2</accession>
<evidence type="ECO:0000313" key="2">
    <source>
        <dbReference type="EMBL" id="EWM25367.1"/>
    </source>
</evidence>
<sequence length="652" mass="71451">MGQQQISWQLKIELLALFLAGYFASLSSAFVSRPHGPHAPVPSRRGTGRRAVSLPQEFASLDILLSESSLDIDIPVLSPTSALEAFAVLAVPLLLFAGLQLTRQGEGTGNTEKDDPINDMSTNDILSKLFKEVEGKEPTSMFSSSASPLASAKLDARGGAGGRGLLERPPAPAPVDEELRLRKARALEEDDRARTAAARAREEEDKALIAAAAEKAAAAKSAQEKERLRLEAAAKAMEARVAEEAKAREEAAAEALKKKEEEKEREEELRRQRETRMKEEAAKARAAAEARAAAAKAKREEEKEREQKRKLLARMIREDAAKKQEEHEKRLLEAWKEQELARRAERAQKERQPTKGVSVTSTERGRGKKSRAGKKESKISVDPVVSAAVAPAEKPMVAGEKEGKEWEEMRRLEEESAKLLELSPSARGNKRAFVPEGEFVKRGGRASVPVGVQTADLAEPAIERKVSKAEAEKERKELLMGLDAVMQDLQRRAEEKKGQLTAVREKKIAASDPASPPGPKKTGRTKGKAASAPAAGGVPPTPGKGDDLTVVARKLTVPKLKAILQAQQVKPSSSRAKKDELVRLVVALAVENPTILAEEGARRDVLHAVMHIYMKFGIFEWEIAALNIECDKKGFRNRTRINRKPERILKKS</sequence>
<feature type="compositionally biased region" description="Basic and acidic residues" evidence="1">
    <location>
        <begin position="249"/>
        <end position="288"/>
    </location>
</feature>
<evidence type="ECO:0000313" key="3">
    <source>
        <dbReference type="Proteomes" id="UP000019335"/>
    </source>
</evidence>
<feature type="region of interest" description="Disordered" evidence="1">
    <location>
        <begin position="153"/>
        <end position="176"/>
    </location>
</feature>
<name>W7TGZ2_9STRA</name>
<keyword evidence="3" id="KW-1185">Reference proteome</keyword>